<accession>A0A7R9IHW3</accession>
<dbReference type="InterPro" id="IPR004046">
    <property type="entry name" value="GST_C"/>
</dbReference>
<dbReference type="SFLD" id="SFLDG01153">
    <property type="entry name" value="Main.4:_Theta-like"/>
    <property type="match status" value="1"/>
</dbReference>
<dbReference type="PANTHER" id="PTHR43969">
    <property type="entry name" value="GLUTATHIONE S TRANSFERASE D10, ISOFORM A-RELATED"/>
    <property type="match status" value="1"/>
</dbReference>
<feature type="domain" description="GST C-terminal" evidence="4">
    <location>
        <begin position="89"/>
        <end position="212"/>
    </location>
</feature>
<dbReference type="InterPro" id="IPR036282">
    <property type="entry name" value="Glutathione-S-Trfase_C_sf"/>
</dbReference>
<feature type="domain" description="GST N-terminal" evidence="3">
    <location>
        <begin position="1"/>
        <end position="82"/>
    </location>
</feature>
<dbReference type="AlphaFoldDB" id="A0A7R9IHW3"/>
<dbReference type="PROSITE" id="PS50405">
    <property type="entry name" value="GST_CTER"/>
    <property type="match status" value="1"/>
</dbReference>
<dbReference type="FunFam" id="1.20.1050.10:FF:000007">
    <property type="entry name" value="Glutathione S-transferase 1-1"/>
    <property type="match status" value="1"/>
</dbReference>
<dbReference type="PROSITE" id="PS50404">
    <property type="entry name" value="GST_NTER"/>
    <property type="match status" value="1"/>
</dbReference>
<dbReference type="CDD" id="cd03045">
    <property type="entry name" value="GST_N_Delta_Epsilon"/>
    <property type="match status" value="1"/>
</dbReference>
<evidence type="ECO:0000313" key="5">
    <source>
        <dbReference type="EMBL" id="CAD7458691.1"/>
    </source>
</evidence>
<dbReference type="InterPro" id="IPR010987">
    <property type="entry name" value="Glutathione-S-Trfase_C-like"/>
</dbReference>
<dbReference type="SFLD" id="SFLDS00019">
    <property type="entry name" value="Glutathione_Transferase_(cytos"/>
    <property type="match status" value="1"/>
</dbReference>
<dbReference type="SUPFAM" id="SSF47616">
    <property type="entry name" value="GST C-terminal domain-like"/>
    <property type="match status" value="1"/>
</dbReference>
<evidence type="ECO:0008006" key="6">
    <source>
        <dbReference type="Google" id="ProtNLM"/>
    </source>
</evidence>
<evidence type="ECO:0000256" key="2">
    <source>
        <dbReference type="RuleBase" id="RU003494"/>
    </source>
</evidence>
<comment type="subunit">
    <text evidence="1">Homodimer.</text>
</comment>
<dbReference type="Pfam" id="PF00043">
    <property type="entry name" value="GST_C"/>
    <property type="match status" value="1"/>
</dbReference>
<dbReference type="InterPro" id="IPR040079">
    <property type="entry name" value="Glutathione_S-Trfase"/>
</dbReference>
<dbReference type="GO" id="GO:0004364">
    <property type="term" value="F:glutathione transferase activity"/>
    <property type="evidence" value="ECO:0007669"/>
    <property type="project" value="TreeGrafter"/>
</dbReference>
<evidence type="ECO:0000259" key="4">
    <source>
        <dbReference type="PROSITE" id="PS50405"/>
    </source>
</evidence>
<dbReference type="GO" id="GO:0006749">
    <property type="term" value="P:glutathione metabolic process"/>
    <property type="evidence" value="ECO:0007669"/>
    <property type="project" value="TreeGrafter"/>
</dbReference>
<sequence length="222" mass="25304">MPLDLYYWPLSPPCLTVMLTARALGVKLNLKQFNLKAWEHLSPQFCKMNPQHTIPTLNDDGFIVWESRAILAYLVNKFGESDDPLYPKDPKKRALVDQRLYFDIGTLYQNFMDYYFPVAFNGAEFEPKKIDKITKAIQVLETFLEGQQWVAGTSLTIADISIAVTLSSAEAVGFDVSPSKYPNLYRWYTEAKNSISGYNELTTEALENLKRLMDVAPGNQNK</sequence>
<gene>
    <name evidence="5" type="ORF">TTEB3V08_LOCUS6665</name>
</gene>
<dbReference type="SFLD" id="SFLDG00358">
    <property type="entry name" value="Main_(cytGST)"/>
    <property type="match status" value="1"/>
</dbReference>
<dbReference type="InterPro" id="IPR004045">
    <property type="entry name" value="Glutathione_S-Trfase_N"/>
</dbReference>
<dbReference type="Gene3D" id="1.20.1050.10">
    <property type="match status" value="1"/>
</dbReference>
<evidence type="ECO:0000256" key="1">
    <source>
        <dbReference type="ARBA" id="ARBA00011738"/>
    </source>
</evidence>
<dbReference type="FunFam" id="3.40.30.10:FF:000034">
    <property type="entry name" value="glutathione S-transferase 1"/>
    <property type="match status" value="1"/>
</dbReference>
<reference evidence="5" key="1">
    <citation type="submission" date="2020-11" db="EMBL/GenBank/DDBJ databases">
        <authorList>
            <person name="Tran Van P."/>
        </authorList>
    </citation>
    <scope>NUCLEOTIDE SEQUENCE</scope>
</reference>
<dbReference type="SUPFAM" id="SSF52833">
    <property type="entry name" value="Thioredoxin-like"/>
    <property type="match status" value="1"/>
</dbReference>
<dbReference type="Pfam" id="PF02798">
    <property type="entry name" value="GST_N"/>
    <property type="match status" value="1"/>
</dbReference>
<evidence type="ECO:0000259" key="3">
    <source>
        <dbReference type="PROSITE" id="PS50404"/>
    </source>
</evidence>
<comment type="similarity">
    <text evidence="2">Belongs to the GST superfamily.</text>
</comment>
<proteinExistence type="inferred from homology"/>
<dbReference type="EMBL" id="OE002422">
    <property type="protein sequence ID" value="CAD7458691.1"/>
    <property type="molecule type" value="Genomic_DNA"/>
</dbReference>
<name>A0A7R9IHW3_9NEOP</name>
<organism evidence="5">
    <name type="scientific">Timema tahoe</name>
    <dbReference type="NCBI Taxonomy" id="61484"/>
    <lineage>
        <taxon>Eukaryota</taxon>
        <taxon>Metazoa</taxon>
        <taxon>Ecdysozoa</taxon>
        <taxon>Arthropoda</taxon>
        <taxon>Hexapoda</taxon>
        <taxon>Insecta</taxon>
        <taxon>Pterygota</taxon>
        <taxon>Neoptera</taxon>
        <taxon>Polyneoptera</taxon>
        <taxon>Phasmatodea</taxon>
        <taxon>Timematodea</taxon>
        <taxon>Timematoidea</taxon>
        <taxon>Timematidae</taxon>
        <taxon>Timema</taxon>
    </lineage>
</organism>
<protein>
    <recommendedName>
        <fullName evidence="6">Glutathione S-transferase</fullName>
    </recommendedName>
</protein>
<dbReference type="Gene3D" id="3.40.30.10">
    <property type="entry name" value="Glutaredoxin"/>
    <property type="match status" value="1"/>
</dbReference>
<dbReference type="InterPro" id="IPR036249">
    <property type="entry name" value="Thioredoxin-like_sf"/>
</dbReference>
<dbReference type="CDD" id="cd03177">
    <property type="entry name" value="GST_C_Delta_Epsilon"/>
    <property type="match status" value="1"/>
</dbReference>
<dbReference type="PANTHER" id="PTHR43969:SF9">
    <property type="entry name" value="GLUTATHIONE S TRANSFERASE D10, ISOFORM A-RELATED"/>
    <property type="match status" value="1"/>
</dbReference>